<dbReference type="VEuPathDB" id="FungiDB:AJ78_00268"/>
<dbReference type="EMBL" id="LGRN01000004">
    <property type="protein sequence ID" value="OJD19769.1"/>
    <property type="molecule type" value="Genomic_DNA"/>
</dbReference>
<keyword evidence="2" id="KW-1185">Reference proteome</keyword>
<protein>
    <submittedName>
        <fullName evidence="1">Uncharacterized protein</fullName>
    </submittedName>
</protein>
<accession>A0A1J9PTP0</accession>
<gene>
    <name evidence="1" type="ORF">AJ78_00268</name>
</gene>
<comment type="caution">
    <text evidence="1">The sequence shown here is derived from an EMBL/GenBank/DDBJ whole genome shotgun (WGS) entry which is preliminary data.</text>
</comment>
<dbReference type="Proteomes" id="UP000182235">
    <property type="component" value="Unassembled WGS sequence"/>
</dbReference>
<reference evidence="1 2" key="1">
    <citation type="submission" date="2015-07" db="EMBL/GenBank/DDBJ databases">
        <title>Emmonsia species relationships and genome sequence.</title>
        <authorList>
            <consortium name="The Broad Institute Genomics Platform"/>
            <person name="Cuomo C.A."/>
            <person name="Munoz J.F."/>
            <person name="Imamovic A."/>
            <person name="Priest M.E."/>
            <person name="Young S."/>
            <person name="Clay O.K."/>
            <person name="McEwen J.G."/>
        </authorList>
    </citation>
    <scope>NUCLEOTIDE SEQUENCE [LARGE SCALE GENOMIC DNA]</scope>
    <source>
        <strain evidence="1 2">UAMH 9510</strain>
    </source>
</reference>
<name>A0A1J9PTP0_9EURO</name>
<sequence length="75" mass="8346">MAVLKDIEDFLDERARGWYARQDINAASTARMEDSETTKITDEVVVDSSQKSKSERNVPLSALLNVLDGVSSQED</sequence>
<evidence type="ECO:0000313" key="1">
    <source>
        <dbReference type="EMBL" id="OJD19769.1"/>
    </source>
</evidence>
<evidence type="ECO:0000313" key="2">
    <source>
        <dbReference type="Proteomes" id="UP000182235"/>
    </source>
</evidence>
<dbReference type="STRING" id="1447872.A0A1J9PTP0"/>
<proteinExistence type="predicted"/>
<organism evidence="1 2">
    <name type="scientific">Emergomyces pasteurianus Ep9510</name>
    <dbReference type="NCBI Taxonomy" id="1447872"/>
    <lineage>
        <taxon>Eukaryota</taxon>
        <taxon>Fungi</taxon>
        <taxon>Dikarya</taxon>
        <taxon>Ascomycota</taxon>
        <taxon>Pezizomycotina</taxon>
        <taxon>Eurotiomycetes</taxon>
        <taxon>Eurotiomycetidae</taxon>
        <taxon>Onygenales</taxon>
        <taxon>Ajellomycetaceae</taxon>
        <taxon>Emergomyces</taxon>
    </lineage>
</organism>
<dbReference type="AlphaFoldDB" id="A0A1J9PTP0"/>